<name>A0A176WPB8_MARPO</name>
<accession>A0A176WPB8</accession>
<evidence type="ECO:0000313" key="1">
    <source>
        <dbReference type="EMBL" id="OAE35008.1"/>
    </source>
</evidence>
<sequence length="209" mass="23348">MLMRILRPHSPRIGHTAAPLLQGMEIYLPCKTPDAQPMVTSTFGRMEQKKPTHNRTFFPQSVQSQFVSALQSSLVDHAGVQPELSRTMISSLSGPAGHAQRTGASLGAAWRMVLNMTENSLTSVLYVLVLTRYGLWNLRSAEVESHVLLDEVLPWAVLAPFGQNNIASALSQVASNFPYLLTVMACGYFPLRWTRNYFENMDYFGSNFH</sequence>
<comment type="caution">
    <text evidence="1">The sequence shown here is derived from an EMBL/GenBank/DDBJ whole genome shotgun (WGS) entry which is preliminary data.</text>
</comment>
<dbReference type="Proteomes" id="UP000077202">
    <property type="component" value="Unassembled WGS sequence"/>
</dbReference>
<organism evidence="1 2">
    <name type="scientific">Marchantia polymorpha subsp. ruderalis</name>
    <dbReference type="NCBI Taxonomy" id="1480154"/>
    <lineage>
        <taxon>Eukaryota</taxon>
        <taxon>Viridiplantae</taxon>
        <taxon>Streptophyta</taxon>
        <taxon>Embryophyta</taxon>
        <taxon>Marchantiophyta</taxon>
        <taxon>Marchantiopsida</taxon>
        <taxon>Marchantiidae</taxon>
        <taxon>Marchantiales</taxon>
        <taxon>Marchantiaceae</taxon>
        <taxon>Marchantia</taxon>
    </lineage>
</organism>
<reference evidence="1" key="1">
    <citation type="submission" date="2016-03" db="EMBL/GenBank/DDBJ databases">
        <title>Mechanisms controlling the formation of the plant cell surface in tip-growing cells are functionally conserved among land plants.</title>
        <authorList>
            <person name="Honkanen S."/>
            <person name="Jones V.A."/>
            <person name="Morieri G."/>
            <person name="Champion C."/>
            <person name="Hetherington A.J."/>
            <person name="Kelly S."/>
            <person name="Saint-Marcoux D."/>
            <person name="Proust H."/>
            <person name="Prescott H."/>
            <person name="Dolan L."/>
        </authorList>
    </citation>
    <scope>NUCLEOTIDE SEQUENCE [LARGE SCALE GENOMIC DNA]</scope>
    <source>
        <tissue evidence="1">Whole gametophyte</tissue>
    </source>
</reference>
<keyword evidence="2" id="KW-1185">Reference proteome</keyword>
<protein>
    <submittedName>
        <fullName evidence="1">Uncharacterized protein</fullName>
    </submittedName>
</protein>
<evidence type="ECO:0000313" key="2">
    <source>
        <dbReference type="Proteomes" id="UP000077202"/>
    </source>
</evidence>
<proteinExistence type="predicted"/>
<dbReference type="EMBL" id="LVLJ01000293">
    <property type="protein sequence ID" value="OAE35008.1"/>
    <property type="molecule type" value="Genomic_DNA"/>
</dbReference>
<gene>
    <name evidence="1" type="ORF">AXG93_1864s1360</name>
</gene>
<dbReference type="AlphaFoldDB" id="A0A176WPB8"/>